<accession>A0A967C7J2</accession>
<dbReference type="AlphaFoldDB" id="A0A967C7J2"/>
<evidence type="ECO:0000313" key="1">
    <source>
        <dbReference type="EMBL" id="NIA67807.1"/>
    </source>
</evidence>
<evidence type="ECO:0000313" key="2">
    <source>
        <dbReference type="Proteomes" id="UP000761264"/>
    </source>
</evidence>
<sequence length="72" mass="7867">MTHTVKVKAHPLSDGSHVYQVMIIGPIEEDNRRRVVSFEATSEEGASDMADTFVDAINGHSLQSADVVWDPA</sequence>
<proteinExistence type="predicted"/>
<reference evidence="1" key="1">
    <citation type="submission" date="2020-03" db="EMBL/GenBank/DDBJ databases">
        <title>Genome of Pelagibius litoralis DSM 21314T.</title>
        <authorList>
            <person name="Wang G."/>
        </authorList>
    </citation>
    <scope>NUCLEOTIDE SEQUENCE</scope>
    <source>
        <strain evidence="1">DSM 21314</strain>
    </source>
</reference>
<organism evidence="1 2">
    <name type="scientific">Pelagibius litoralis</name>
    <dbReference type="NCBI Taxonomy" id="374515"/>
    <lineage>
        <taxon>Bacteria</taxon>
        <taxon>Pseudomonadati</taxon>
        <taxon>Pseudomonadota</taxon>
        <taxon>Alphaproteobacteria</taxon>
        <taxon>Rhodospirillales</taxon>
        <taxon>Rhodovibrionaceae</taxon>
        <taxon>Pelagibius</taxon>
    </lineage>
</organism>
<dbReference type="EMBL" id="JAAQPH010000002">
    <property type="protein sequence ID" value="NIA67807.1"/>
    <property type="molecule type" value="Genomic_DNA"/>
</dbReference>
<protein>
    <submittedName>
        <fullName evidence="1">Uncharacterized protein</fullName>
    </submittedName>
</protein>
<name>A0A967C7J2_9PROT</name>
<gene>
    <name evidence="1" type="ORF">HBA54_04315</name>
</gene>
<keyword evidence="2" id="KW-1185">Reference proteome</keyword>
<comment type="caution">
    <text evidence="1">The sequence shown here is derived from an EMBL/GenBank/DDBJ whole genome shotgun (WGS) entry which is preliminary data.</text>
</comment>
<dbReference type="Proteomes" id="UP000761264">
    <property type="component" value="Unassembled WGS sequence"/>
</dbReference>
<dbReference type="RefSeq" id="WP_167221710.1">
    <property type="nucleotide sequence ID" value="NZ_JAAQPH010000002.1"/>
</dbReference>